<feature type="compositionally biased region" description="Polar residues" evidence="2">
    <location>
        <begin position="3885"/>
        <end position="3895"/>
    </location>
</feature>
<feature type="compositionally biased region" description="Polar residues" evidence="2">
    <location>
        <begin position="3844"/>
        <end position="3862"/>
    </location>
</feature>
<feature type="region of interest" description="Disordered" evidence="2">
    <location>
        <begin position="598"/>
        <end position="617"/>
    </location>
</feature>
<feature type="region of interest" description="Disordered" evidence="2">
    <location>
        <begin position="6217"/>
        <end position="6277"/>
    </location>
</feature>
<feature type="region of interest" description="Disordered" evidence="2">
    <location>
        <begin position="697"/>
        <end position="743"/>
    </location>
</feature>
<gene>
    <name evidence="3" type="ORF">PSYICH_LOCUS3387</name>
</gene>
<dbReference type="EMBL" id="OV651824">
    <property type="protein sequence ID" value="CAH1101961.1"/>
    <property type="molecule type" value="Genomic_DNA"/>
</dbReference>
<feature type="region of interest" description="Disordered" evidence="2">
    <location>
        <begin position="1364"/>
        <end position="1384"/>
    </location>
</feature>
<feature type="compositionally biased region" description="Basic and acidic residues" evidence="2">
    <location>
        <begin position="6259"/>
        <end position="6273"/>
    </location>
</feature>
<feature type="compositionally biased region" description="Basic and acidic residues" evidence="2">
    <location>
        <begin position="2934"/>
        <end position="2943"/>
    </location>
</feature>
<feature type="compositionally biased region" description="Basic residues" evidence="2">
    <location>
        <begin position="3902"/>
        <end position="3916"/>
    </location>
</feature>
<feature type="compositionally biased region" description="Basic residues" evidence="2">
    <location>
        <begin position="4511"/>
        <end position="4521"/>
    </location>
</feature>
<feature type="compositionally biased region" description="Polar residues" evidence="2">
    <location>
        <begin position="5108"/>
        <end position="5118"/>
    </location>
</feature>
<feature type="compositionally biased region" description="Basic and acidic residues" evidence="2">
    <location>
        <begin position="6736"/>
        <end position="6745"/>
    </location>
</feature>
<feature type="compositionally biased region" description="Basic and acidic residues" evidence="2">
    <location>
        <begin position="6099"/>
        <end position="6115"/>
    </location>
</feature>
<feature type="region of interest" description="Disordered" evidence="2">
    <location>
        <begin position="6487"/>
        <end position="6508"/>
    </location>
</feature>
<dbReference type="OrthoDB" id="6784905at2759"/>
<feature type="compositionally biased region" description="Polar residues" evidence="2">
    <location>
        <begin position="6652"/>
        <end position="6662"/>
    </location>
</feature>
<feature type="compositionally biased region" description="Basic and acidic residues" evidence="2">
    <location>
        <begin position="6533"/>
        <end position="6549"/>
    </location>
</feature>
<feature type="region of interest" description="Disordered" evidence="2">
    <location>
        <begin position="4923"/>
        <end position="4946"/>
    </location>
</feature>
<accession>A0A9P0G8M3</accession>
<evidence type="ECO:0000313" key="4">
    <source>
        <dbReference type="Proteomes" id="UP001153636"/>
    </source>
</evidence>
<feature type="compositionally biased region" description="Basic and acidic residues" evidence="2">
    <location>
        <begin position="3689"/>
        <end position="3705"/>
    </location>
</feature>
<feature type="region of interest" description="Disordered" evidence="2">
    <location>
        <begin position="6527"/>
        <end position="6553"/>
    </location>
</feature>
<feature type="compositionally biased region" description="Polar residues" evidence="2">
    <location>
        <begin position="3088"/>
        <end position="3097"/>
    </location>
</feature>
<feature type="region of interest" description="Disordered" evidence="2">
    <location>
        <begin position="6593"/>
        <end position="6630"/>
    </location>
</feature>
<feature type="region of interest" description="Disordered" evidence="2">
    <location>
        <begin position="1433"/>
        <end position="1452"/>
    </location>
</feature>
<feature type="compositionally biased region" description="Basic and acidic residues" evidence="2">
    <location>
        <begin position="1792"/>
        <end position="1803"/>
    </location>
</feature>
<feature type="region of interest" description="Disordered" evidence="2">
    <location>
        <begin position="5095"/>
        <end position="5118"/>
    </location>
</feature>
<sequence length="6957" mass="786525">MDNMQKPIVREEQMKGVTRIQVGRGCVARITDNIINNFKFKLMQSYFDDNFNAHLAKSVALECLRRVKSRRRCVREIPIFADTVRNFIFFLHEYNMKVFKSSNSYPFSHEFSELLHQYVLLECQILYKRSYFSKEREIQAHDRTLRLLLNIFNDYFKSKMTPRKEVIEKSAKAIFDIFIELNLNYPNANKFRLLERMTGSLLKKIGRYDKVNAIKNKCVPSAVDSAKDPDLLIFSTNVMTSDYGSDETSNGPTNVICIDDEEDINKVPVEEQTVEIKQEPVISCIQSRCTPKPNMVWTICLDDDDDDDDSPKDASKDDILFLAEEIKSKRDTINKNKNTEVAIKTHKVDKVIQRDKIPQLPKIQTDIPISKNKINYIDRLQQIDNLLDNRTTHDDDHDDEEENDQKPDINTIFIEEILTNTKGNNSSNSLPISRRHIPTETSNQSVALTNITGRSKFDQTLQRINTNGSSKNGIEEEKDCDEKPVVEVLRQPGTSLIVDIIDLIDDEDEEQDAIISVAGDASPLARANPDSTKRLSDKNGDAINEADTTDVSSSCIVSSPKNVVSHCDNEISTTTDIDIISKKIVNIDLASHSTTLNNSNHVEQAKKNKPDSSKSDIEENHLNQSKNIQYFHLNKIEKGVIEEHVSLDGIKAVERCLTPVEEFKGVINLEQENKAVDKNNEDTEICMDIADQLELDETAKNKNRDDETSNINNKEIEGNKLIQTTSKDDSHLNETSIDVNNEEIGIQTTSKDDSHLHDTATYVNNEIGVHTTSKYDSHLNEMTADVNNTEIGVQTTSKDDSHLNEITTDVNNTEFGVQTTSKDDSDLNEPATDVNNEEIGVHTTSKYDSHLNETTTEVDNKEIGNDNILDDEILDNGINSQIIEDKHKQKLTQTTSKDDSPLNETVIDSVDEELIHDSNLEKAVLLADGKNDQLIEDVDETKLIKISCIQDTNVEGIKDNTSNSTSIQDSEENQLILATIICDDDTSVINLEKDSYTIEEEIVNDDNSTKLIEQDCYEPIARLESTQHEQEDSDVLYIDSNLVEEEAAEIISDEDQTFLYRQNEENIKTSSEEINILDDKIDTELVIPLASLSIQLQCINEENLTATTTEIPPIFQKTEESTIPEHVEANKNEPDSFRSNMEVMNVINLEQVDKAVCREDCHENNEETESHIGIAEQLALDEMVTSRNREDETSNINNIEIEDNVDLKEDMLGSPKNYETFEQMEENKLGPSTSKNDSYLNETGIDVNNEEIGVDSTFGNETLDNSINSQIIEDIEENKLISTTNTYDNDTSVINVEKDKIVLNYTTEEEIVYDDNSSKPNQKGSHEPIAHLESTQDKQEDPDVLYIDSNILVAEEEITEIINSDGDQTSSYPQNEENMETSSKETNILDDKVDTDLVISLVSLSIQLQRINEENLTAATTEIPPKIQKTEEATVPEHVKANKNEPDSSRSNMEDVIVKEKHLILSKNVQDLHIEEHIHLEGIKAVERGLTHVEEIKERIEDDSVNVINLEKEEKAVSKEDHDENNEEIESRVVIVEQLDLDETVTSKNREDETSININNKDIKDNVDLKKKILDRLKNCEIIEEIEENKLDQTTSKNDSLVNETGTYINNEEIGDDSILDKEKSDNITNSQIVENSEENKLITTTNTYDNDPSVINLEKDKIDLDNTTEEQIINDDNSTEPIQKDCHEPIAQLESTQEEQEDPDVLYIDGNLLVVEEEITEIITSDENQISLYPQNKENLETSSKETNILDDKVDTDLVIPLASLSIQLQPLNEENLTAATTEIPPKFQKTEETTVPEHVEANKNAPDSSRSDMEDVIVKEKHFIQSKNVQDLHIEEHIHLEGIKAVERSITHVEEIKERIEDGCENVIRLEKEEKAVSKEDHDENNEEIESRMVIVEQLDLDETVASKNREDETSININNKDIEENVDLKKEILDSLKNCEIIEEIEENKLDQTTSKNDSLINETGTYINNEEIGDDSILDKEKSDDITNSQIVEDSEENKLITTTNTSVNDPSVINLEKDKIDLDNTTEKQIINVDNSTELVQKDCHEPIAQIESTQEDPDVLYIDGNLLVVEEEITEISTSDENQISLYPQNKENMETSSNETNILDDKLDTELVIPIASLSIKLERMNEKFFTEAVTEIPPVFQKTEETTFPEHVEKMIKNESDSYRSNMENVILKENHFIQSKNVQELHIEEHINLEAIVEQSLTPVEEIKEVIEYDINLKQVDKSVGREDHDGNNDTSVINLEKEEMANDDNSTKLIEKDCHEPIAQLESTQHEQKYSDILYIDDNILVVEEEIVESINSDEDQTSFYPQNEENIKISSKETNILDYKIDTELVIPIASMSIQLQRINEENVIDVATEIPPIFQKTEEITVLDHVEEVVEESCIDKEQQVHSQVAVSASNSTEDNLNKPLDEFEKHKFPNYAEFNNYYIPNSAIQAEPSKMLILAMAAEIKRKSEKTCFSKHKKKTKKTKKAFIKATDDPQDNKDAKMRVTRSKSRKSGSNTFESIIKPPDFTSTISMKKVKIHQVSELIPSKECTDTDSNDSESNMLFIDDKKLEDHHLLSAYDSDTPDENLQFSYEVRSETKTTPTKKMQKLKTAAERKSYDTQRLGDATKLVTPEITTNPIATPNDILEFPVTKLPKKLQLKYKLVSSVSLLTGDKSFESLQNNSEDHVLPTVEQKFTTLPAKFRHKLDNSRTSDSVTIDLSKCKNTVKTTAEKLGKRLEIEIKKGCVNVNDSTPNKAVVTENMPLNLRIKTVKIDSETAEAIDLTKREEKTVFEVTPKKEIKILSNVIISPSKQRSTETNTVIVPTDNDAIEIISTEDTQQLLSPSLIETPVENTNQSTSQTPTRRSFLYEAKEIDEIIDKYTKDDCIRIAKIKFKTKLNFSDDETVETLNSRSLRSSRSKSCLSKAQKIEGNVERKKTRSKSLNDHVKKSSENVSDNVGKRLQESLVEPQKFRRGRKKQTKLITDHEKNQSVTNIEEPVNKTVSNTSEYIDESKRCLTEAHNLDKHTLRPIKQSKVATDHQDNGSVNKIVAVELVNASKTSPIKLEKLDNHSIRKRKPSRLFSDIGESVTESKLCSTESPKLNSHSLRKRKPSKLVTDHAQANSINITGSITAQLIDEFKPGQSAPQQIYKHSLRKKTQSKMVTEHNDSDNKVVADTAEFIGEPKPCPTDMQKHDSNSIRNRKPSRLASDHENDETVNSDNGQFNDESHLYPTEVKKLDCHSLKKGNPSKVATDHINDTTVNKTVYDIFQSIDEPITCSVQLLKLNSHLLSKENTNKTVSDTEESVSKSKLCPTEVPKLDSHLLRKRKPKLVTDYANADLINITGYDTAQLIDEFKPCQSVPQQIYKHSLRKKTQSKMVTEHNDSDNKVVADTAEFIGEPKPCPTDMQKLDSHSIRNRKPSRLASDHKNDETVSDISQPIDKPTEAKKLDNQKGQPSKVNIYKFDYPKSCSIQLQRLDSHLLRREKLSRMATHRKNNTTNNKTMFDTAEIVDDTTVNESVYDIYEFVDETKSCSLQHQKLNSNLLRKKKLSRVATDHEKDTTVTETVFDTSKLVESNPSPTQKLNNRPLKKKLRSTHITDHNNKNKQLIDTSDKHVQILKLEKIGDDASRNLKRSKEFAGHENKEPVCHTANENLSRKTRRSRSKQSIVHDNTNVMESEIYKNTEDDLSKNKRRSRHFSENKSKNTFESDNHLDSKLKEDYQLAAKKLRSRSLSSRENNITIGPIVDITEEGNQLLANKLGSRTHSYENKNITETIVDNSSNNTKTTKSNSEKNQTLRKSRSRSLMEQENKDIADALSDTIKAINNDELLKNTPIFVTSDTGIKDVAKAENYQSKQNKTRSRSVSTCKTKQTTDNKKSTPECQTSAGKKLESRSISNHENVPTDSEKINQTKKSRRSKSKRPRKKVIVDFDASSIVETGIHDTSNVIDITNIEVALAENIYNQNMKTLTPNTTDTNEIKYDDNVQKNASEICTLVDTIVIDVDNDKSTGYCLETSTAEHHSIIKETKINVEAEDIKHQTIIEDIVPQDELANVKASKSSEITDSNLKVQQKRTKRKSKKSLIGKENDHDETVNEKTIFATLSDQKLDQEHTPDEIIVNNVDISIVSPEICKKHPESEENQTQDSVVLETKQIEDLVGIQYQNILPLALPAEHNHFLEQTNLKEKDIDNLVATEKMQVLADNDVHNSSLEHHPDCKEPVCIGHSQTPDESEHLLTSESVALVDDQNSPLVYSSGIKEQDGIQLLTHTSKSDEIKDLVISKTKEIKDSVENQIQNSSVLLNGDEAQKHEFTTQSLKSDESEHILISETDKTQDLDGNEVKHSPILSNDAKLQEDIFLKQSHKSDDTEYVVTLEKVEETQMLVDSKVQNYLLLPNDNKQEDNSIDSNNRNPVEVEDVISEAEESHVSEICTLVDTIVTDVDTDKSTGYCLQTTTEAHHSIIKETEINTKDTENEALNADIIPEDEHPNEKECKSSEIIISDDLDDTKPCKLTTSDLIKRFRGKKKRTKRNSKKSLIGKESDHDETVKEETIFTAPSDQTLEQEHTPLESKYSGPEDAIIVNDVDISIVQPEICEKKELQFLHLDSEENKTQDTVVQEPNQIEELVGIQYQNIPPLTLPAEHNQFFGKPNLEEKEIKNLVASEEMQVLPENDIHNSSLEHHYDGKEQECVQQSQKRDESEHLLTLESVVRLALVDDQYSPLLLSSSVKEQECTQLLTSTSKSDKIEELVTSKTEEIQVSVESQIKNSSVLPNDEEQKHKFPTQNPQLISESEEIHGLDDNEVKNSSVLSNDATIFFKPSQKSDEIEYVVTIEKGETQILDDSEVQNSSNYIIQQKCNSIDSQNQNTVEIEDIITSEAEETHVQNCSILPSDTEEQDHNTQSSESYFKQISKPDTIKDLATLEAKETQVLVDTRMQNSSQFSNDQEQNRFSTPSPKSDEIKDLTTLEAEETEDLVESEIKNYSVLLNETEEHENISCFTPSQKLDEITDSTALEAEKLQVLVESQVQNSLAFSYDQEQNRFLTPSPKAEETQVLVESKIQNYSVLPNETEEHENNSHLTQNPKADVVKDLTTLEADETQVLVESQVQPFSVKPSDTEQQEHNTQSPKADEIQSSVASEVLVELEALPIETEEHENNSYFTHSPKTDEIIELETSEDETQVLNETQIQKSSILHNETAEQGHNSYFTQGPKVDAIKDLKTLDVEETQVLNETQIQNSSILSNEIEEQGHNNYFTQGPKVDAIKDFKTLVVEKTQVLNDTQIQHSSIFPNEIKEQEHSSYFTKNPKVDEIKDLKTLGIEETQVLAETRFQNSSVFPNESKEQDHYNFFMQNQKAVATSEPEILIQNRVENLSASISEANEIVEKSNSSLSYAENEGQEQTHFMSPQPLSEESDKEVKDNSNLAPNVIKDQLVPQASSTSAPREIESKHEDILAQLDSEIQEIERVNINKLACKKDHTIKEEVKLFDHYLNNPIHRKGNLELPIVCQDEPKLVHTDVFDCDPCSVQIDALKKEDIKETGGIKLEKKVLKRKASTLNIEPLCKKCKSTATTDLKNICSVTEPVKQKQKAADVPSTSYEEIPTQQEFNPLLQQISYPMASNEDNMTEFSNDTTLANTSSTELDTDLLPNDIMELLCSFLNPNGNVNINNVNWIPPDQRQQSSNFSSRYRDRRTQAISIVSSRTISTTITNYPRKENVLFSPEQNTNGGIATITSKQEITLNFNGHRNQNNSHGISTNDNLAMEHCYSQGTQMAGNSGLNQLKAIKSGTNDDHNYNTRDPVMSMVYNGDDVPLNYDNIFGLDLPEEDDSLRRGSYPNWDPEPKVIVVPNEQYSEDTELKDFDKSSAISETIDDSLVVEPWDTNELIKNEADSLVNETWNGSESLKSTQNVVSNQWSSVPIKNIEVEIPFTNQENSCSNSINNQEAHDTIGSCPNNLYNSILSDSAPDSYIWTEPPFNDQHHPEFTLPEEPLTQVQEESQTPPDLSFYATNFTSSPETDRCETPQVVKEAEEVMQDEATNEPWDISRRVDDKVVTNVSSEQSNSSGTSKRIKQLMELHKKKMANNEMPPKSKGKASNTNIPGRQYSRTRPTNWISSPDLNKKDTTKPVKKEDVGRRSPRISEQSKSPNIVSPSPHRNSKTNSPDPMRIKSETYLETKTIIPATSEIRNYKVNAVSNSTVETLKDDKTNNVKEPLSHLHTKRAKYLLVDLKHPKLSTKSEDVKTEVPDRLGSPKHKPEQDNNTEKPLTDNTTSANYLSADVKHPKLSTRSEEVKTGVNAGLKNRKYKYEESNNTQKPLTDDTTSAKYLSVDIHPKLSTGFKDVKTGVNAGLASPKNRHEQTNNTKQPLTDDTTRAKYLSVDVKHPKLSTGFEDVKTEVTDRLENRKLKHYQTNNTKKPLTNECTTVNVDVKQPKLLTRSHDIKPTIISNGVTRLKIENVKYKNEQAAKYISADTHPELLIKIDDGYQDDRLMERRSSRSRNYSKFNNTYLDISSSPMSPSDKSSPDISSLDDTKVTFNLYDNLKLRKRKATMKRSADSSSEKDPQRDNKNAYEAQSLDDLKLTIRVADYDNKPLPKAYSNTSSYHSVDKLLGNIVNGNGRDDRTSYPMEMKNKKRSSSYEDSHEKRKSQKCNDDVFDELWRQESTNPYFSYSENQAASSASKNQRYESTHSTHRRSSNDSSYSKRRPSGGSTSSSNYWRNNRGTSRSSQRYPDSTRSYQDSGYSHPDTRSSYSTQHSFRDSRDTGHFSRKSTGGGRTLSSGSSCRTTPASSSSRTPQSSSGSGGTSRTSSSGCSGSSRPQAPGSTSSSRPQVHSSTGSFRPQVPGSTGSYKQAPGSTGSSRQQEPGSTGSSRVHAPGSTSSSRVHAFGSTSSSRPQEPDSTSISRTQSSGSHSSANSSPQQHLSEEKRNKLFEDLRKCVQTQVSNSNRNASSNTDWCKRIDPLLSENNGHLGMNGRDS</sequence>
<feature type="compositionally biased region" description="Polar residues" evidence="2">
    <location>
        <begin position="6340"/>
        <end position="6349"/>
    </location>
</feature>
<feature type="region of interest" description="Disordered" evidence="2">
    <location>
        <begin position="6062"/>
        <end position="6149"/>
    </location>
</feature>
<evidence type="ECO:0000256" key="1">
    <source>
        <dbReference type="SAM" id="Coils"/>
    </source>
</evidence>
<feature type="region of interest" description="Disordered" evidence="2">
    <location>
        <begin position="524"/>
        <end position="550"/>
    </location>
</feature>
<feature type="compositionally biased region" description="Basic and acidic residues" evidence="2">
    <location>
        <begin position="6616"/>
        <end position="6630"/>
    </location>
</feature>
<organism evidence="3 4">
    <name type="scientific">Psylliodes chrysocephalus</name>
    <dbReference type="NCBI Taxonomy" id="3402493"/>
    <lineage>
        <taxon>Eukaryota</taxon>
        <taxon>Metazoa</taxon>
        <taxon>Ecdysozoa</taxon>
        <taxon>Arthropoda</taxon>
        <taxon>Hexapoda</taxon>
        <taxon>Insecta</taxon>
        <taxon>Pterygota</taxon>
        <taxon>Neoptera</taxon>
        <taxon>Endopterygota</taxon>
        <taxon>Coleoptera</taxon>
        <taxon>Polyphaga</taxon>
        <taxon>Cucujiformia</taxon>
        <taxon>Chrysomeloidea</taxon>
        <taxon>Chrysomelidae</taxon>
        <taxon>Galerucinae</taxon>
        <taxon>Alticini</taxon>
        <taxon>Psylliodes</taxon>
    </lineage>
</organism>
<feature type="compositionally biased region" description="Basic and acidic residues" evidence="2">
    <location>
        <begin position="697"/>
        <end position="707"/>
    </location>
</feature>
<feature type="compositionally biased region" description="Basic and acidic residues" evidence="2">
    <location>
        <begin position="3671"/>
        <end position="3682"/>
    </location>
</feature>
<feature type="compositionally biased region" description="Low complexity" evidence="2">
    <location>
        <begin position="6879"/>
        <end position="6897"/>
    </location>
</feature>
<feature type="compositionally biased region" description="Basic and acidic residues" evidence="2">
    <location>
        <begin position="531"/>
        <end position="540"/>
    </location>
</feature>
<reference evidence="3" key="1">
    <citation type="submission" date="2022-01" db="EMBL/GenBank/DDBJ databases">
        <authorList>
            <person name="King R."/>
        </authorList>
    </citation>
    <scope>NUCLEOTIDE SEQUENCE</scope>
</reference>
<feature type="region of interest" description="Disordered" evidence="2">
    <location>
        <begin position="3389"/>
        <end position="3447"/>
    </location>
</feature>
<feature type="compositionally biased region" description="Low complexity" evidence="2">
    <location>
        <begin position="6756"/>
        <end position="6800"/>
    </location>
</feature>
<protein>
    <submittedName>
        <fullName evidence="3">Uncharacterized protein</fullName>
    </submittedName>
</protein>
<feature type="region of interest" description="Disordered" evidence="2">
    <location>
        <begin position="4511"/>
        <end position="4562"/>
    </location>
</feature>
<keyword evidence="4" id="KW-1185">Reference proteome</keyword>
<feature type="region of interest" description="Disordered" evidence="2">
    <location>
        <begin position="3642"/>
        <end position="3705"/>
    </location>
</feature>
<feature type="compositionally biased region" description="Basic and acidic residues" evidence="2">
    <location>
        <begin position="4525"/>
        <end position="4539"/>
    </location>
</feature>
<feature type="region of interest" description="Disordered" evidence="2">
    <location>
        <begin position="3844"/>
        <end position="3916"/>
    </location>
</feature>
<feature type="compositionally biased region" description="Polar residues" evidence="2">
    <location>
        <begin position="6074"/>
        <end position="6098"/>
    </location>
</feature>
<feature type="region of interest" description="Disordered" evidence="2">
    <location>
        <begin position="6652"/>
        <end position="6905"/>
    </location>
</feature>
<feature type="compositionally biased region" description="Low complexity" evidence="2">
    <location>
        <begin position="6489"/>
        <end position="6508"/>
    </location>
</feature>
<feature type="region of interest" description="Disordered" evidence="2">
    <location>
        <begin position="1792"/>
        <end position="1814"/>
    </location>
</feature>
<feature type="compositionally biased region" description="Polar residues" evidence="2">
    <location>
        <begin position="4923"/>
        <end position="4942"/>
    </location>
</feature>
<feature type="region of interest" description="Disordered" evidence="2">
    <location>
        <begin position="2912"/>
        <end position="2956"/>
    </location>
</feature>
<feature type="compositionally biased region" description="Low complexity" evidence="2">
    <location>
        <begin position="3771"/>
        <end position="3786"/>
    </location>
</feature>
<name>A0A9P0G8M3_9CUCU</name>
<feature type="compositionally biased region" description="Polar residues" evidence="2">
    <location>
        <begin position="6801"/>
        <end position="6878"/>
    </location>
</feature>
<feature type="region of interest" description="Disordered" evidence="2">
    <location>
        <begin position="3088"/>
        <end position="3110"/>
    </location>
</feature>
<feature type="region of interest" description="Disordered" evidence="2">
    <location>
        <begin position="6325"/>
        <end position="6350"/>
    </location>
</feature>
<feature type="region of interest" description="Disordered" evidence="2">
    <location>
        <begin position="3768"/>
        <end position="3800"/>
    </location>
</feature>
<evidence type="ECO:0000313" key="3">
    <source>
        <dbReference type="EMBL" id="CAH1101961.1"/>
    </source>
</evidence>
<feature type="compositionally biased region" description="Basic and acidic residues" evidence="2">
    <location>
        <begin position="603"/>
        <end position="617"/>
    </location>
</feature>
<feature type="compositionally biased region" description="Polar residues" evidence="2">
    <location>
        <begin position="6120"/>
        <end position="6143"/>
    </location>
</feature>
<feature type="compositionally biased region" description="Polar residues" evidence="2">
    <location>
        <begin position="6688"/>
        <end position="6721"/>
    </location>
</feature>
<keyword evidence="1" id="KW-0175">Coiled coil</keyword>
<evidence type="ECO:0000256" key="2">
    <source>
        <dbReference type="SAM" id="MobiDB-lite"/>
    </source>
</evidence>
<feature type="region of interest" description="Disordered" evidence="2">
    <location>
        <begin position="5371"/>
        <end position="5403"/>
    </location>
</feature>
<feature type="compositionally biased region" description="Basic and acidic residues" evidence="2">
    <location>
        <begin position="6234"/>
        <end position="6246"/>
    </location>
</feature>
<feature type="region of interest" description="Disordered" evidence="2">
    <location>
        <begin position="389"/>
        <end position="409"/>
    </location>
</feature>
<dbReference type="Proteomes" id="UP001153636">
    <property type="component" value="Chromosome 12"/>
</dbReference>
<feature type="compositionally biased region" description="Basic and acidic residues" evidence="2">
    <location>
        <begin position="3434"/>
        <end position="3443"/>
    </location>
</feature>
<proteinExistence type="predicted"/>
<feature type="coiled-coil region" evidence="1">
    <location>
        <begin position="1855"/>
        <end position="1901"/>
    </location>
</feature>
<feature type="compositionally biased region" description="Polar residues" evidence="2">
    <location>
        <begin position="5371"/>
        <end position="5394"/>
    </location>
</feature>
<feature type="region of interest" description="Disordered" evidence="2">
    <location>
        <begin position="3174"/>
        <end position="3219"/>
    </location>
</feature>
<feature type="compositionally biased region" description="Basic and acidic residues" evidence="2">
    <location>
        <begin position="6217"/>
        <end position="6227"/>
    </location>
</feature>